<name>A0A9D1R5J3_9FIRM</name>
<comment type="caution">
    <text evidence="1">The sequence shown here is derived from an EMBL/GenBank/DDBJ whole genome shotgun (WGS) entry which is preliminary data.</text>
</comment>
<proteinExistence type="predicted"/>
<protein>
    <submittedName>
        <fullName evidence="1">Uncharacterized protein</fullName>
    </submittedName>
</protein>
<dbReference type="AlphaFoldDB" id="A0A9D1R5J3"/>
<accession>A0A9D1R5J3</accession>
<sequence length="51" mass="5925">MSRLKIDTPNKAQMTVERLYKDLERRIVAFVSRQIFKSQGPPAAAYRAWGE</sequence>
<evidence type="ECO:0000313" key="2">
    <source>
        <dbReference type="Proteomes" id="UP000824265"/>
    </source>
</evidence>
<gene>
    <name evidence="1" type="ORF">H9742_10390</name>
</gene>
<evidence type="ECO:0000313" key="1">
    <source>
        <dbReference type="EMBL" id="HIW81903.1"/>
    </source>
</evidence>
<reference evidence="1" key="2">
    <citation type="submission" date="2021-04" db="EMBL/GenBank/DDBJ databases">
        <authorList>
            <person name="Gilroy R."/>
        </authorList>
    </citation>
    <scope>NUCLEOTIDE SEQUENCE</scope>
    <source>
        <strain evidence="1">CHK195-6426</strain>
    </source>
</reference>
<dbReference type="Proteomes" id="UP000824265">
    <property type="component" value="Unassembled WGS sequence"/>
</dbReference>
<organism evidence="1 2">
    <name type="scientific">Candidatus Acetatifactor stercoripullorum</name>
    <dbReference type="NCBI Taxonomy" id="2838414"/>
    <lineage>
        <taxon>Bacteria</taxon>
        <taxon>Bacillati</taxon>
        <taxon>Bacillota</taxon>
        <taxon>Clostridia</taxon>
        <taxon>Lachnospirales</taxon>
        <taxon>Lachnospiraceae</taxon>
        <taxon>Acetatifactor</taxon>
    </lineage>
</organism>
<reference evidence="1" key="1">
    <citation type="journal article" date="2021" name="PeerJ">
        <title>Extensive microbial diversity within the chicken gut microbiome revealed by metagenomics and culture.</title>
        <authorList>
            <person name="Gilroy R."/>
            <person name="Ravi A."/>
            <person name="Getino M."/>
            <person name="Pursley I."/>
            <person name="Horton D.L."/>
            <person name="Alikhan N.F."/>
            <person name="Baker D."/>
            <person name="Gharbi K."/>
            <person name="Hall N."/>
            <person name="Watson M."/>
            <person name="Adriaenssens E.M."/>
            <person name="Foster-Nyarko E."/>
            <person name="Jarju S."/>
            <person name="Secka A."/>
            <person name="Antonio M."/>
            <person name="Oren A."/>
            <person name="Chaudhuri R.R."/>
            <person name="La Ragione R."/>
            <person name="Hildebrand F."/>
            <person name="Pallen M.J."/>
        </authorList>
    </citation>
    <scope>NUCLEOTIDE SEQUENCE</scope>
    <source>
        <strain evidence="1">CHK195-6426</strain>
    </source>
</reference>
<dbReference type="EMBL" id="DXGH01000055">
    <property type="protein sequence ID" value="HIW81903.1"/>
    <property type="molecule type" value="Genomic_DNA"/>
</dbReference>